<dbReference type="AlphaFoldDB" id="A0AAU9EDJ3"/>
<evidence type="ECO:0000313" key="1">
    <source>
        <dbReference type="EMBL" id="BEQ15241.1"/>
    </source>
</evidence>
<dbReference type="KEGG" id="dmp:FAK_23070"/>
<dbReference type="RefSeq" id="WP_338599385.1">
    <property type="nucleotide sequence ID" value="NZ_AP028679.1"/>
</dbReference>
<reference evidence="2" key="1">
    <citation type="journal article" date="2023" name="Arch. Microbiol.">
        <title>Desulfoferula mesophilus gen. nov. sp. nov., a mesophilic sulfate-reducing bacterium isolated from a brackish lake sediment.</title>
        <authorList>
            <person name="Watanabe T."/>
            <person name="Yabe T."/>
            <person name="Tsuji J.M."/>
            <person name="Fukui M."/>
        </authorList>
    </citation>
    <scope>NUCLEOTIDE SEQUENCE [LARGE SCALE GENOMIC DNA]</scope>
    <source>
        <strain evidence="2">12FAK</strain>
    </source>
</reference>
<protein>
    <submittedName>
        <fullName evidence="1">Uncharacterized protein</fullName>
    </submittedName>
</protein>
<gene>
    <name evidence="1" type="ORF">FAK_23070</name>
</gene>
<accession>A0AAU9EDJ3</accession>
<sequence>MPENTLLNQLSCSIDLSKSKVVGYPSFIFLCGGPVPMDDGTAEFMSCRDIFLNHILCKNYPFSSQIILAEEIFTYFNHSSYKDLLTFEEDLADLSSLTVIFSESPGSIAEFGSFSVLDSIRDKLLVVLHENDTDKESFIWRGPAMHLIERAKKYSRENPITIYNWKAKTRTPSHMNIEDFSDAEDLADMINAFVKSRPKIVSFQPDDHGHIVTLP</sequence>
<name>A0AAU9EDJ3_9BACT</name>
<dbReference type="Proteomes" id="UP001366166">
    <property type="component" value="Chromosome"/>
</dbReference>
<proteinExistence type="predicted"/>
<dbReference type="NCBIfam" id="NF038232">
    <property type="entry name" value="STM3845_fam"/>
    <property type="match status" value="1"/>
</dbReference>
<organism evidence="1 2">
    <name type="scientific">Desulfoferula mesophila</name>
    <dbReference type="NCBI Taxonomy" id="3058419"/>
    <lineage>
        <taxon>Bacteria</taxon>
        <taxon>Pseudomonadati</taxon>
        <taxon>Thermodesulfobacteriota</taxon>
        <taxon>Desulfarculia</taxon>
        <taxon>Desulfarculales</taxon>
        <taxon>Desulfarculaceae</taxon>
        <taxon>Desulfoferula</taxon>
    </lineage>
</organism>
<dbReference type="InterPro" id="IPR049725">
    <property type="entry name" value="STM3845-like"/>
</dbReference>
<dbReference type="EMBL" id="AP028679">
    <property type="protein sequence ID" value="BEQ15241.1"/>
    <property type="molecule type" value="Genomic_DNA"/>
</dbReference>
<evidence type="ECO:0000313" key="2">
    <source>
        <dbReference type="Proteomes" id="UP001366166"/>
    </source>
</evidence>
<keyword evidence="2" id="KW-1185">Reference proteome</keyword>